<feature type="transmembrane region" description="Helical" evidence="6">
    <location>
        <begin position="234"/>
        <end position="256"/>
    </location>
</feature>
<dbReference type="PANTHER" id="PTHR30294">
    <property type="entry name" value="MEMBRANE COMPONENT OF ABC TRANSPORTER YHHJ-RELATED"/>
    <property type="match status" value="1"/>
</dbReference>
<comment type="subcellular location">
    <subcellularLocation>
        <location evidence="1">Cell membrane</location>
        <topology evidence="1">Multi-pass membrane protein</topology>
    </subcellularLocation>
</comment>
<feature type="transmembrane region" description="Helical" evidence="6">
    <location>
        <begin position="305"/>
        <end position="328"/>
    </location>
</feature>
<keyword evidence="5 6" id="KW-0472">Membrane</keyword>
<organism evidence="8 9">
    <name type="scientific">Paenibacillus gallinarum</name>
    <dbReference type="NCBI Taxonomy" id="2762232"/>
    <lineage>
        <taxon>Bacteria</taxon>
        <taxon>Bacillati</taxon>
        <taxon>Bacillota</taxon>
        <taxon>Bacilli</taxon>
        <taxon>Bacillales</taxon>
        <taxon>Paenibacillaceae</taxon>
        <taxon>Paenibacillus</taxon>
    </lineage>
</organism>
<evidence type="ECO:0000313" key="8">
    <source>
        <dbReference type="EMBL" id="MBD7971381.1"/>
    </source>
</evidence>
<reference evidence="8 9" key="1">
    <citation type="submission" date="2020-08" db="EMBL/GenBank/DDBJ databases">
        <title>A Genomic Blueprint of the Chicken Gut Microbiome.</title>
        <authorList>
            <person name="Gilroy R."/>
            <person name="Ravi A."/>
            <person name="Getino M."/>
            <person name="Pursley I."/>
            <person name="Horton D.L."/>
            <person name="Alikhan N.-F."/>
            <person name="Baker D."/>
            <person name="Gharbi K."/>
            <person name="Hall N."/>
            <person name="Watson M."/>
            <person name="Adriaenssens E.M."/>
            <person name="Foster-Nyarko E."/>
            <person name="Jarju S."/>
            <person name="Secka A."/>
            <person name="Antonio M."/>
            <person name="Oren A."/>
            <person name="Chaudhuri R."/>
            <person name="La Ragione R.M."/>
            <person name="Hildebrand F."/>
            <person name="Pallen M.J."/>
        </authorList>
    </citation>
    <scope>NUCLEOTIDE SEQUENCE [LARGE SCALE GENOMIC DNA]</scope>
    <source>
        <strain evidence="8 9">Sa2BVA9</strain>
    </source>
</reference>
<evidence type="ECO:0000256" key="5">
    <source>
        <dbReference type="ARBA" id="ARBA00023136"/>
    </source>
</evidence>
<evidence type="ECO:0000313" key="9">
    <source>
        <dbReference type="Proteomes" id="UP000608071"/>
    </source>
</evidence>
<dbReference type="InterPro" id="IPR051449">
    <property type="entry name" value="ABC-2_transporter_component"/>
</dbReference>
<gene>
    <name evidence="8" type="ORF">H9647_25305</name>
</gene>
<feature type="transmembrane region" description="Helical" evidence="6">
    <location>
        <begin position="268"/>
        <end position="293"/>
    </location>
</feature>
<evidence type="ECO:0000256" key="2">
    <source>
        <dbReference type="ARBA" id="ARBA00022475"/>
    </source>
</evidence>
<evidence type="ECO:0000259" key="7">
    <source>
        <dbReference type="Pfam" id="PF12698"/>
    </source>
</evidence>
<feature type="transmembrane region" description="Helical" evidence="6">
    <location>
        <begin position="348"/>
        <end position="371"/>
    </location>
</feature>
<dbReference type="RefSeq" id="WP_191805257.1">
    <property type="nucleotide sequence ID" value="NZ_JACSQL010000034.1"/>
</dbReference>
<keyword evidence="3 6" id="KW-0812">Transmembrane</keyword>
<proteinExistence type="predicted"/>
<dbReference type="Proteomes" id="UP000608071">
    <property type="component" value="Unassembled WGS sequence"/>
</dbReference>
<evidence type="ECO:0000256" key="1">
    <source>
        <dbReference type="ARBA" id="ARBA00004651"/>
    </source>
</evidence>
<keyword evidence="2" id="KW-1003">Cell membrane</keyword>
<dbReference type="Pfam" id="PF12698">
    <property type="entry name" value="ABC2_membrane_3"/>
    <property type="match status" value="1"/>
</dbReference>
<dbReference type="EMBL" id="JACSQL010000034">
    <property type="protein sequence ID" value="MBD7971381.1"/>
    <property type="molecule type" value="Genomic_DNA"/>
</dbReference>
<dbReference type="Gene3D" id="3.40.1710.10">
    <property type="entry name" value="abc type-2 transporter like domain"/>
    <property type="match status" value="1"/>
</dbReference>
<evidence type="ECO:0000256" key="3">
    <source>
        <dbReference type="ARBA" id="ARBA00022692"/>
    </source>
</evidence>
<dbReference type="PANTHER" id="PTHR30294:SF48">
    <property type="entry name" value="LINEARMYCIN RESISTANCE PERMEASE PROTEIN LNRM"/>
    <property type="match status" value="1"/>
</dbReference>
<feature type="transmembrane region" description="Helical" evidence="6">
    <location>
        <begin position="21"/>
        <end position="39"/>
    </location>
</feature>
<sequence>MNILTQIFYSAKRILIDPKPIFIRLLSFLLIILILGTAFKDQFNVTSLDKVRVIYSNEDSGQLGEVFISSMIGAEDISSLAEFDQVLSLDEGQEILNNEEADAFIYIPEGFSNQGEADGSSKTVEVYLAKSSGVDTTVVRNVVDSLINGLNTAGVVATMSGNTQIDQVNSDTSLKEEPLTDSKSATAMGYYAIAMLLMFLMRGQEYGAAGMGEDYLGTLGDRLKLSPIKPLEQYLGKTIGLSLVTFLQGMVMILFTKYVYDVDWGNNFSVIVLIVFVFSLLTTTLGGLLTIILKDSVKADTLANIVTLGSTFLIGGFIIIDFGAIAAISPSYYAKSAIFNVVYNDELGSAFVNIGQMLAITLLFAVISIVVSRRKRA</sequence>
<evidence type="ECO:0000256" key="6">
    <source>
        <dbReference type="SAM" id="Phobius"/>
    </source>
</evidence>
<dbReference type="InterPro" id="IPR013525">
    <property type="entry name" value="ABC2_TM"/>
</dbReference>
<name>A0ABR8T6I7_9BACL</name>
<protein>
    <submittedName>
        <fullName evidence="8">ABC transporter permease</fullName>
    </submittedName>
</protein>
<feature type="transmembrane region" description="Helical" evidence="6">
    <location>
        <begin position="184"/>
        <end position="201"/>
    </location>
</feature>
<accession>A0ABR8T6I7</accession>
<keyword evidence="4 6" id="KW-1133">Transmembrane helix</keyword>
<feature type="domain" description="ABC-2 type transporter transmembrane" evidence="7">
    <location>
        <begin position="22"/>
        <end position="369"/>
    </location>
</feature>
<keyword evidence="9" id="KW-1185">Reference proteome</keyword>
<comment type="caution">
    <text evidence="8">The sequence shown here is derived from an EMBL/GenBank/DDBJ whole genome shotgun (WGS) entry which is preliminary data.</text>
</comment>
<evidence type="ECO:0000256" key="4">
    <source>
        <dbReference type="ARBA" id="ARBA00022989"/>
    </source>
</evidence>